<accession>A0A9W8YLN5</accession>
<gene>
    <name evidence="1" type="ORF">N0V93_008418</name>
</gene>
<sequence>MPDNNAAIILTLILVFLAIAFAAYHARSWIKTFTNTLVQAKAARQAESEARWGKGEGDKT</sequence>
<proteinExistence type="predicted"/>
<reference evidence="1" key="1">
    <citation type="submission" date="2022-10" db="EMBL/GenBank/DDBJ databases">
        <title>Tapping the CABI collections for fungal endophytes: first genome assemblies for Collariella, Neodidymelliopsis, Ascochyta clinopodiicola, Didymella pomorum, Didymosphaeria variabile, Neocosmospora piperis and Neocucurbitaria cava.</title>
        <authorList>
            <person name="Hill R."/>
        </authorList>
    </citation>
    <scope>NUCLEOTIDE SEQUENCE</scope>
    <source>
        <strain evidence="1">IMI 355082</strain>
    </source>
</reference>
<comment type="caution">
    <text evidence="1">The sequence shown here is derived from an EMBL/GenBank/DDBJ whole genome shotgun (WGS) entry which is preliminary data.</text>
</comment>
<keyword evidence="2" id="KW-1185">Reference proteome</keyword>
<dbReference type="AlphaFoldDB" id="A0A9W8YLN5"/>
<protein>
    <submittedName>
        <fullName evidence="1">Uncharacterized protein</fullName>
    </submittedName>
</protein>
<name>A0A9W8YLN5_9PEZI</name>
<organism evidence="1 2">
    <name type="scientific">Gnomoniopsis smithogilvyi</name>
    <dbReference type="NCBI Taxonomy" id="1191159"/>
    <lineage>
        <taxon>Eukaryota</taxon>
        <taxon>Fungi</taxon>
        <taxon>Dikarya</taxon>
        <taxon>Ascomycota</taxon>
        <taxon>Pezizomycotina</taxon>
        <taxon>Sordariomycetes</taxon>
        <taxon>Sordariomycetidae</taxon>
        <taxon>Diaporthales</taxon>
        <taxon>Gnomoniaceae</taxon>
        <taxon>Gnomoniopsis</taxon>
    </lineage>
</organism>
<evidence type="ECO:0000313" key="1">
    <source>
        <dbReference type="EMBL" id="KAJ4387815.1"/>
    </source>
</evidence>
<dbReference type="Proteomes" id="UP001140453">
    <property type="component" value="Unassembled WGS sequence"/>
</dbReference>
<dbReference type="EMBL" id="JAPEVB010000005">
    <property type="protein sequence ID" value="KAJ4387815.1"/>
    <property type="molecule type" value="Genomic_DNA"/>
</dbReference>
<evidence type="ECO:0000313" key="2">
    <source>
        <dbReference type="Proteomes" id="UP001140453"/>
    </source>
</evidence>